<dbReference type="GeneID" id="98648245"/>
<feature type="transmembrane region" description="Helical" evidence="1">
    <location>
        <begin position="24"/>
        <end position="41"/>
    </location>
</feature>
<sequence>MQRFPYITDYINEVFAKEITQWDFILLRPLLIVFYFFLRFISFPIKFILRRGPLGFEGYLIDFWMAFGIKYLARHEAAELFMRHVQIEPLLYRHMLARRETATTEKQERKLNGIDGEFGVENTKTIVNHNLTIGHDLLSYELIDRFDKTVFLENLEYIRSIKPESHENFSKAVLEENRKHSFQLLGATNLVILIVTVITIFGDLKTTMTALNSFGSDSVLLWCMKQIYAENKQVQIDLDFFMQEVNNRGHYNSSAFFSNPSQYLYYHIVFDEVVYDMLMNQPPVSKDS</sequence>
<proteinExistence type="predicted"/>
<organism evidence="2 3">
    <name type="scientific">Gimesia maris</name>
    <dbReference type="NCBI Taxonomy" id="122"/>
    <lineage>
        <taxon>Bacteria</taxon>
        <taxon>Pseudomonadati</taxon>
        <taxon>Planctomycetota</taxon>
        <taxon>Planctomycetia</taxon>
        <taxon>Planctomycetales</taxon>
        <taxon>Planctomycetaceae</taxon>
        <taxon>Gimesia</taxon>
    </lineage>
</organism>
<dbReference type="RefSeq" id="WP_002645515.1">
    <property type="nucleotide sequence ID" value="NZ_CP042910.1"/>
</dbReference>
<dbReference type="Proteomes" id="UP000322887">
    <property type="component" value="Chromosome"/>
</dbReference>
<reference evidence="2 3" key="1">
    <citation type="submission" date="2019-08" db="EMBL/GenBank/DDBJ databases">
        <title>Deep-cultivation of Planctomycetes and their phenomic and genomic characterization uncovers novel biology.</title>
        <authorList>
            <person name="Wiegand S."/>
            <person name="Jogler M."/>
            <person name="Boedeker C."/>
            <person name="Pinto D."/>
            <person name="Vollmers J."/>
            <person name="Rivas-Marin E."/>
            <person name="Kohn T."/>
            <person name="Peeters S.H."/>
            <person name="Heuer A."/>
            <person name="Rast P."/>
            <person name="Oberbeckmann S."/>
            <person name="Bunk B."/>
            <person name="Jeske O."/>
            <person name="Meyerdierks A."/>
            <person name="Storesund J.E."/>
            <person name="Kallscheuer N."/>
            <person name="Luecker S."/>
            <person name="Lage O.M."/>
            <person name="Pohl T."/>
            <person name="Merkel B.J."/>
            <person name="Hornburger P."/>
            <person name="Mueller R.-W."/>
            <person name="Bruemmer F."/>
            <person name="Labrenz M."/>
            <person name="Spormann A.M."/>
            <person name="Op den Camp H."/>
            <person name="Overmann J."/>
            <person name="Amann R."/>
            <person name="Jetten M.S.M."/>
            <person name="Mascher T."/>
            <person name="Medema M.H."/>
            <person name="Devos D.P."/>
            <person name="Kaster A.-K."/>
            <person name="Ovreas L."/>
            <person name="Rohde M."/>
            <person name="Galperin M.Y."/>
            <person name="Jogler C."/>
        </authorList>
    </citation>
    <scope>NUCLEOTIDE SEQUENCE [LARGE SCALE GENOMIC DNA]</scope>
    <source>
        <strain evidence="2 3">DSM 8797</strain>
    </source>
</reference>
<name>A0ABX5YQ32_9PLAN</name>
<evidence type="ECO:0000313" key="2">
    <source>
        <dbReference type="EMBL" id="QEG17864.1"/>
    </source>
</evidence>
<protein>
    <submittedName>
        <fullName evidence="2">Uncharacterized protein</fullName>
    </submittedName>
</protein>
<keyword evidence="1" id="KW-0472">Membrane</keyword>
<keyword evidence="1" id="KW-0812">Transmembrane</keyword>
<dbReference type="EMBL" id="CP042910">
    <property type="protein sequence ID" value="QEG17864.1"/>
    <property type="molecule type" value="Genomic_DNA"/>
</dbReference>
<gene>
    <name evidence="2" type="ORF">GmarT_37480</name>
</gene>
<accession>A0ABX5YQ32</accession>
<feature type="transmembrane region" description="Helical" evidence="1">
    <location>
        <begin position="184"/>
        <end position="202"/>
    </location>
</feature>
<keyword evidence="1" id="KW-1133">Transmembrane helix</keyword>
<evidence type="ECO:0000313" key="3">
    <source>
        <dbReference type="Proteomes" id="UP000322887"/>
    </source>
</evidence>
<evidence type="ECO:0000256" key="1">
    <source>
        <dbReference type="SAM" id="Phobius"/>
    </source>
</evidence>
<keyword evidence="3" id="KW-1185">Reference proteome</keyword>